<dbReference type="EMBL" id="KN822995">
    <property type="protein sequence ID" value="KIO28402.1"/>
    <property type="molecule type" value="Genomic_DNA"/>
</dbReference>
<dbReference type="AlphaFoldDB" id="A0A0C3M427"/>
<feature type="region of interest" description="Disordered" evidence="1">
    <location>
        <begin position="1"/>
        <end position="32"/>
    </location>
</feature>
<feature type="region of interest" description="Disordered" evidence="1">
    <location>
        <begin position="344"/>
        <end position="368"/>
    </location>
</feature>
<accession>A0A0C3M427</accession>
<dbReference type="OrthoDB" id="3253416at2759"/>
<name>A0A0C3M427_9AGAM</name>
<protein>
    <submittedName>
        <fullName evidence="2">Uncharacterized protein</fullName>
    </submittedName>
</protein>
<proteinExistence type="predicted"/>
<reference evidence="2 3" key="1">
    <citation type="submission" date="2014-04" db="EMBL/GenBank/DDBJ databases">
        <authorList>
            <consortium name="DOE Joint Genome Institute"/>
            <person name="Kuo A."/>
            <person name="Girlanda M."/>
            <person name="Perotto S."/>
            <person name="Kohler A."/>
            <person name="Nagy L.G."/>
            <person name="Floudas D."/>
            <person name="Copeland A."/>
            <person name="Barry K.W."/>
            <person name="Cichocki N."/>
            <person name="Veneault-Fourrey C."/>
            <person name="LaButti K."/>
            <person name="Lindquist E.A."/>
            <person name="Lipzen A."/>
            <person name="Lundell T."/>
            <person name="Morin E."/>
            <person name="Murat C."/>
            <person name="Sun H."/>
            <person name="Tunlid A."/>
            <person name="Henrissat B."/>
            <person name="Grigoriev I.V."/>
            <person name="Hibbett D.S."/>
            <person name="Martin F."/>
            <person name="Nordberg H.P."/>
            <person name="Cantor M.N."/>
            <person name="Hua S.X."/>
        </authorList>
    </citation>
    <scope>NUCLEOTIDE SEQUENCE [LARGE SCALE GENOMIC DNA]</scope>
    <source>
        <strain evidence="2 3">MUT 4182</strain>
    </source>
</reference>
<gene>
    <name evidence="2" type="ORF">M407DRAFT_22454</name>
</gene>
<dbReference type="Proteomes" id="UP000054248">
    <property type="component" value="Unassembled WGS sequence"/>
</dbReference>
<dbReference type="HOGENOM" id="CLU_734025_0_0_1"/>
<feature type="compositionally biased region" description="Polar residues" evidence="1">
    <location>
        <begin position="1"/>
        <end position="14"/>
    </location>
</feature>
<reference evidence="3" key="2">
    <citation type="submission" date="2015-01" db="EMBL/GenBank/DDBJ databases">
        <title>Evolutionary Origins and Diversification of the Mycorrhizal Mutualists.</title>
        <authorList>
            <consortium name="DOE Joint Genome Institute"/>
            <consortium name="Mycorrhizal Genomics Consortium"/>
            <person name="Kohler A."/>
            <person name="Kuo A."/>
            <person name="Nagy L.G."/>
            <person name="Floudas D."/>
            <person name="Copeland A."/>
            <person name="Barry K.W."/>
            <person name="Cichocki N."/>
            <person name="Veneault-Fourrey C."/>
            <person name="LaButti K."/>
            <person name="Lindquist E.A."/>
            <person name="Lipzen A."/>
            <person name="Lundell T."/>
            <person name="Morin E."/>
            <person name="Murat C."/>
            <person name="Riley R."/>
            <person name="Ohm R."/>
            <person name="Sun H."/>
            <person name="Tunlid A."/>
            <person name="Henrissat B."/>
            <person name="Grigoriev I.V."/>
            <person name="Hibbett D.S."/>
            <person name="Martin F."/>
        </authorList>
    </citation>
    <scope>NUCLEOTIDE SEQUENCE [LARGE SCALE GENOMIC DNA]</scope>
    <source>
        <strain evidence="3">MUT 4182</strain>
    </source>
</reference>
<organism evidence="2 3">
    <name type="scientific">Tulasnella calospora MUT 4182</name>
    <dbReference type="NCBI Taxonomy" id="1051891"/>
    <lineage>
        <taxon>Eukaryota</taxon>
        <taxon>Fungi</taxon>
        <taxon>Dikarya</taxon>
        <taxon>Basidiomycota</taxon>
        <taxon>Agaricomycotina</taxon>
        <taxon>Agaricomycetes</taxon>
        <taxon>Cantharellales</taxon>
        <taxon>Tulasnellaceae</taxon>
        <taxon>Tulasnella</taxon>
    </lineage>
</organism>
<keyword evidence="3" id="KW-1185">Reference proteome</keyword>
<dbReference type="STRING" id="1051891.A0A0C3M427"/>
<evidence type="ECO:0000256" key="1">
    <source>
        <dbReference type="SAM" id="MobiDB-lite"/>
    </source>
</evidence>
<evidence type="ECO:0000313" key="3">
    <source>
        <dbReference type="Proteomes" id="UP000054248"/>
    </source>
</evidence>
<sequence>MARTPSQRSNTASTAHKKAYKLSAQERRERKKAKEEKLDALFSDVKQVFHDKEEAVIALATKHDVPEDTVRGFMGEAKLAKSRAINPKNAYARWRLQELNTDRPKGQRLSLKDYHRDHAEEYKTADQSTIQEAVESLKQHRESKRMPVRKKGRAVLRDVNTTMAKMATMADQLALRTDHQVLILASKTSHQSYATPMAHVTPSAEGFTDTLFKTDIYAAAHHFEAYGTEGAQGVAHSSRTTHTRMKGDLVTAMRKHLQSVSDRRDAVISYEHFYHKVILRYHVDIIGWPGDIPFKNPSELTRSHVKRLHSLASSVPPALHFIALNQEEVNQRIAKRAEDEANGVIEPWVGNKKKAPEPASANSVSPAL</sequence>
<evidence type="ECO:0000313" key="2">
    <source>
        <dbReference type="EMBL" id="KIO28402.1"/>
    </source>
</evidence>